<dbReference type="NCBIfam" id="TIGR04183">
    <property type="entry name" value="Por_Secre_tail"/>
    <property type="match status" value="1"/>
</dbReference>
<evidence type="ECO:0000259" key="3">
    <source>
        <dbReference type="Pfam" id="PF18962"/>
    </source>
</evidence>
<dbReference type="STRING" id="415425.SAMN05444363_0805"/>
<dbReference type="Proteomes" id="UP000184488">
    <property type="component" value="Unassembled WGS sequence"/>
</dbReference>
<dbReference type="Pfam" id="PF18962">
    <property type="entry name" value="Por_Secre_tail"/>
    <property type="match status" value="1"/>
</dbReference>
<keyword evidence="5" id="KW-1185">Reference proteome</keyword>
<dbReference type="AlphaFoldDB" id="A0A1M6BK38"/>
<sequence length="367" mass="39898">MKKTILKTTKLLLAVGLLSLNSFKSEAQTLTYGNNTNAVATSGAVISGSTTNYTFTIPFYQSSMVGTFSIGYNTIFSCGPGYFKSITLHKTDGTYVSNSTNSNGVSIPSSSMPLGTTSYVMKVYCASGGGLPSQLIATKYINVTVVKEADPSLSLSISAFCKKNKDNLYNGYIGFNATGSYTNASKLYLSVVNTAGTCSQADTKLTALSNNINLPNNTIINPSGFYDCNTNTTYTVSMVYRSATITGQNLVYDIPNGAYGWTDYSWTKTFKSCLNKLDPWPNDPIKLKTSSVVYPNPAKDIVNIKLENEEKIIAVSILDFSNGIQKKQEFKKATSEQTIDVTDLRKGIYVLEIVTDQGVRKEKLVKE</sequence>
<dbReference type="EMBL" id="FQZI01000001">
    <property type="protein sequence ID" value="SHI48968.1"/>
    <property type="molecule type" value="Genomic_DNA"/>
</dbReference>
<gene>
    <name evidence="4" type="ORF">SAMN05444363_0805</name>
</gene>
<organism evidence="4 5">
    <name type="scientific">Flavobacterium terrae</name>
    <dbReference type="NCBI Taxonomy" id="415425"/>
    <lineage>
        <taxon>Bacteria</taxon>
        <taxon>Pseudomonadati</taxon>
        <taxon>Bacteroidota</taxon>
        <taxon>Flavobacteriia</taxon>
        <taxon>Flavobacteriales</taxon>
        <taxon>Flavobacteriaceae</taxon>
        <taxon>Flavobacterium</taxon>
    </lineage>
</organism>
<dbReference type="InterPro" id="IPR026444">
    <property type="entry name" value="Secre_tail"/>
</dbReference>
<evidence type="ECO:0000313" key="5">
    <source>
        <dbReference type="Proteomes" id="UP000184488"/>
    </source>
</evidence>
<keyword evidence="1 2" id="KW-0732">Signal</keyword>
<proteinExistence type="predicted"/>
<reference evidence="5" key="1">
    <citation type="submission" date="2016-11" db="EMBL/GenBank/DDBJ databases">
        <authorList>
            <person name="Varghese N."/>
            <person name="Submissions S."/>
        </authorList>
    </citation>
    <scope>NUCLEOTIDE SEQUENCE [LARGE SCALE GENOMIC DNA]</scope>
    <source>
        <strain evidence="5">DSM 18829</strain>
    </source>
</reference>
<name>A0A1M6BK38_9FLAO</name>
<feature type="signal peptide" evidence="2">
    <location>
        <begin position="1"/>
        <end position="27"/>
    </location>
</feature>
<accession>A0A1M6BK38</accession>
<protein>
    <submittedName>
        <fullName evidence="4">Por secretion system C-terminal sorting domain-containing protein</fullName>
    </submittedName>
</protein>
<dbReference type="RefSeq" id="WP_073308788.1">
    <property type="nucleotide sequence ID" value="NZ_FQZI01000001.1"/>
</dbReference>
<evidence type="ECO:0000313" key="4">
    <source>
        <dbReference type="EMBL" id="SHI48968.1"/>
    </source>
</evidence>
<dbReference type="OrthoDB" id="1328045at2"/>
<feature type="domain" description="Secretion system C-terminal sorting" evidence="3">
    <location>
        <begin position="293"/>
        <end position="364"/>
    </location>
</feature>
<evidence type="ECO:0000256" key="1">
    <source>
        <dbReference type="ARBA" id="ARBA00022729"/>
    </source>
</evidence>
<evidence type="ECO:0000256" key="2">
    <source>
        <dbReference type="SAM" id="SignalP"/>
    </source>
</evidence>
<feature type="chain" id="PRO_5009916075" evidence="2">
    <location>
        <begin position="28"/>
        <end position="367"/>
    </location>
</feature>